<protein>
    <submittedName>
        <fullName evidence="2">Uncharacterized protein</fullName>
    </submittedName>
</protein>
<reference evidence="3" key="1">
    <citation type="submission" date="2014-03" db="EMBL/GenBank/DDBJ databases">
        <authorList>
            <person name="Aksoy S."/>
            <person name="Warren W."/>
            <person name="Wilson R.K."/>
        </authorList>
    </citation>
    <scope>NUCLEOTIDE SEQUENCE [LARGE SCALE GENOMIC DNA]</scope>
    <source>
        <strain evidence="3">IAEA</strain>
    </source>
</reference>
<feature type="transmembrane region" description="Helical" evidence="1">
    <location>
        <begin position="12"/>
        <end position="35"/>
    </location>
</feature>
<sequence>MDSERKRGLRVVFKLFKFLISLREIVAIGMLYLAYRFHQLSQLCGGILRFPMDVLIFECQVANMTATTVLFIFAMGTWLYQSNYSYIRLHVRIFSIVLFWKVRHFVIEKCIMFGKEYRSEVLPSDFSNDTIRRMRGIDLRKVYDTWEHDIYEEQQFIDIAICEVFSLTLADVWLVLIKFLTLWVVFELAIEPCLIIGFQKLKTRRDPFTRKLIYPYPFVRTLDCHQLLGIQLSPPTGVGIFVVRTYRSYDSLKAFAPTSRYPLIRSKLSESSRLEANKSKSKS</sequence>
<dbReference type="Proteomes" id="UP000092445">
    <property type="component" value="Unassembled WGS sequence"/>
</dbReference>
<name>A0A1B0A3C9_GLOPL</name>
<dbReference type="VEuPathDB" id="VectorBase:GPAI033219"/>
<evidence type="ECO:0000313" key="2">
    <source>
        <dbReference type="EnsemblMetazoa" id="GPAI033219-PA"/>
    </source>
</evidence>
<organism evidence="2 3">
    <name type="scientific">Glossina pallidipes</name>
    <name type="common">Tsetse fly</name>
    <dbReference type="NCBI Taxonomy" id="7398"/>
    <lineage>
        <taxon>Eukaryota</taxon>
        <taxon>Metazoa</taxon>
        <taxon>Ecdysozoa</taxon>
        <taxon>Arthropoda</taxon>
        <taxon>Hexapoda</taxon>
        <taxon>Insecta</taxon>
        <taxon>Pterygota</taxon>
        <taxon>Neoptera</taxon>
        <taxon>Endopterygota</taxon>
        <taxon>Diptera</taxon>
        <taxon>Brachycera</taxon>
        <taxon>Muscomorpha</taxon>
        <taxon>Hippoboscoidea</taxon>
        <taxon>Glossinidae</taxon>
        <taxon>Glossina</taxon>
    </lineage>
</organism>
<keyword evidence="1" id="KW-1133">Transmembrane helix</keyword>
<reference evidence="2" key="2">
    <citation type="submission" date="2020-05" db="UniProtKB">
        <authorList>
            <consortium name="EnsemblMetazoa"/>
        </authorList>
    </citation>
    <scope>IDENTIFICATION</scope>
    <source>
        <strain evidence="2">IAEA</strain>
    </source>
</reference>
<keyword evidence="1" id="KW-0812">Transmembrane</keyword>
<proteinExistence type="predicted"/>
<evidence type="ECO:0000256" key="1">
    <source>
        <dbReference type="SAM" id="Phobius"/>
    </source>
</evidence>
<dbReference type="AlphaFoldDB" id="A0A1B0A3C9"/>
<feature type="transmembrane region" description="Helical" evidence="1">
    <location>
        <begin position="156"/>
        <end position="176"/>
    </location>
</feature>
<accession>A0A1B0A3C9</accession>
<keyword evidence="1" id="KW-0472">Membrane</keyword>
<feature type="transmembrane region" description="Helical" evidence="1">
    <location>
        <begin position="55"/>
        <end position="80"/>
    </location>
</feature>
<evidence type="ECO:0000313" key="3">
    <source>
        <dbReference type="Proteomes" id="UP000092445"/>
    </source>
</evidence>
<dbReference type="EnsemblMetazoa" id="GPAI033219-RA">
    <property type="protein sequence ID" value="GPAI033219-PA"/>
    <property type="gene ID" value="GPAI033219"/>
</dbReference>
<keyword evidence="3" id="KW-1185">Reference proteome</keyword>